<keyword evidence="3" id="KW-1185">Reference proteome</keyword>
<name>A0ABS0ZBJ1_9GAMM</name>
<keyword evidence="1" id="KW-0472">Membrane</keyword>
<evidence type="ECO:0000256" key="1">
    <source>
        <dbReference type="SAM" id="Phobius"/>
    </source>
</evidence>
<dbReference type="RefSeq" id="WP_199462622.1">
    <property type="nucleotide sequence ID" value="NZ_JAEMUH010000008.1"/>
</dbReference>
<proteinExistence type="predicted"/>
<evidence type="ECO:0000313" key="3">
    <source>
        <dbReference type="Proteomes" id="UP000598488"/>
    </source>
</evidence>
<evidence type="ECO:0000313" key="2">
    <source>
        <dbReference type="EMBL" id="MBJ7551023.1"/>
    </source>
</evidence>
<dbReference type="EMBL" id="JAEMUH010000008">
    <property type="protein sequence ID" value="MBJ7551023.1"/>
    <property type="molecule type" value="Genomic_DNA"/>
</dbReference>
<sequence length="285" mass="32874">MSIFSHPKFIVWRDGAWCVITKTAKENLASKVHKSTGHSDIQNELCQLEKFLSQQSAFPNAILLPNHWLEKSSHVVGRRLSKKLLGVAAQAYAGVTSSLQESERNLVFWQDRAREPYTLHVYVLANTYYQALSKLGFKYILSEELISLREADWLLINREPYCFHPYSDAYMAEKQRRFELSCWGAGTFLTTVLTLGVASFLLAEMPTLKEPFQWPWPEAKFSYLNTTLEYVQALPRTVRLEHIELQPYQVDLTLTGPDRDLQLWYENWSASLPAVKVVLNGEVWP</sequence>
<protein>
    <submittedName>
        <fullName evidence="2">Uncharacterized protein</fullName>
    </submittedName>
</protein>
<reference evidence="2 3" key="1">
    <citation type="submission" date="2020-12" db="EMBL/GenBank/DDBJ databases">
        <title>Comparative genome analysis of fungal antagonists Marinomonas ostreistagni 398 and M. spartinae 468.</title>
        <authorList>
            <person name="Fields J.L."/>
            <person name="Mavrodi O.V."/>
            <person name="Biber P.D."/>
            <person name="Indest K.J."/>
            <person name="Mavrodi D.V."/>
        </authorList>
    </citation>
    <scope>NUCLEOTIDE SEQUENCE [LARGE SCALE GENOMIC DNA]</scope>
    <source>
        <strain evidence="2 3">USM7</strain>
    </source>
</reference>
<keyword evidence="1" id="KW-0812">Transmembrane</keyword>
<feature type="transmembrane region" description="Helical" evidence="1">
    <location>
        <begin position="180"/>
        <end position="203"/>
    </location>
</feature>
<organism evidence="2 3">
    <name type="scientific">Marinomonas ostreistagni</name>
    <dbReference type="NCBI Taxonomy" id="359209"/>
    <lineage>
        <taxon>Bacteria</taxon>
        <taxon>Pseudomonadati</taxon>
        <taxon>Pseudomonadota</taxon>
        <taxon>Gammaproteobacteria</taxon>
        <taxon>Oceanospirillales</taxon>
        <taxon>Oceanospirillaceae</taxon>
        <taxon>Marinomonas</taxon>
    </lineage>
</organism>
<comment type="caution">
    <text evidence="2">The sequence shown here is derived from an EMBL/GenBank/DDBJ whole genome shotgun (WGS) entry which is preliminary data.</text>
</comment>
<dbReference type="Proteomes" id="UP000598488">
    <property type="component" value="Unassembled WGS sequence"/>
</dbReference>
<keyword evidence="1" id="KW-1133">Transmembrane helix</keyword>
<gene>
    <name evidence="2" type="ORF">JHD44_10050</name>
</gene>
<accession>A0ABS0ZBJ1</accession>